<evidence type="ECO:0000256" key="6">
    <source>
        <dbReference type="ARBA" id="ARBA00022856"/>
    </source>
</evidence>
<comment type="similarity">
    <text evidence="10">Belongs to the binding-protein-dependent transport system permease family. OppBC subfamily.</text>
</comment>
<organism evidence="15 16">
    <name type="scientific">Escherichia coli</name>
    <dbReference type="NCBI Taxonomy" id="562"/>
    <lineage>
        <taxon>Bacteria</taxon>
        <taxon>Pseudomonadati</taxon>
        <taxon>Pseudomonadota</taxon>
        <taxon>Gammaproteobacteria</taxon>
        <taxon>Enterobacterales</taxon>
        <taxon>Enterobacteriaceae</taxon>
        <taxon>Escherichia</taxon>
    </lineage>
</organism>
<dbReference type="CDD" id="cd06261">
    <property type="entry name" value="TM_PBP2"/>
    <property type="match status" value="2"/>
</dbReference>
<keyword evidence="3" id="KW-1003">Cell membrane</keyword>
<dbReference type="GO" id="GO:0015833">
    <property type="term" value="P:peptide transport"/>
    <property type="evidence" value="ECO:0007669"/>
    <property type="project" value="UniProtKB-KW"/>
</dbReference>
<dbReference type="NCBIfam" id="NF011935">
    <property type="entry name" value="PRK15406.1"/>
    <property type="match status" value="1"/>
</dbReference>
<evidence type="ECO:0000256" key="3">
    <source>
        <dbReference type="ARBA" id="ARBA00022475"/>
    </source>
</evidence>
<protein>
    <recommendedName>
        <fullName evidence="11">Oligopeptide transport system permease protein OppB</fullName>
    </recommendedName>
    <alternativeName>
        <fullName evidence="12">Oligopeptide transport system permease protein OppC</fullName>
    </alternativeName>
</protein>
<dbReference type="InterPro" id="IPR000515">
    <property type="entry name" value="MetI-like"/>
</dbReference>
<feature type="domain" description="ABC transmembrane type-1" evidence="14">
    <location>
        <begin position="413"/>
        <end position="602"/>
    </location>
</feature>
<dbReference type="GO" id="GO:0015031">
    <property type="term" value="P:protein transport"/>
    <property type="evidence" value="ECO:0007669"/>
    <property type="project" value="UniProtKB-KW"/>
</dbReference>
<evidence type="ECO:0000256" key="9">
    <source>
        <dbReference type="ARBA" id="ARBA00023136"/>
    </source>
</evidence>
<dbReference type="PANTHER" id="PTHR43386">
    <property type="entry name" value="OLIGOPEPTIDE TRANSPORT SYSTEM PERMEASE PROTEIN APPC"/>
    <property type="match status" value="1"/>
</dbReference>
<feature type="transmembrane region" description="Helical" evidence="13">
    <location>
        <begin position="133"/>
        <end position="161"/>
    </location>
</feature>
<keyword evidence="9 13" id="KW-0472">Membrane</keyword>
<proteinExistence type="inferred from homology"/>
<dbReference type="InterPro" id="IPR025966">
    <property type="entry name" value="OppC_N"/>
</dbReference>
<evidence type="ECO:0000313" key="16">
    <source>
        <dbReference type="Proteomes" id="UP000254429"/>
    </source>
</evidence>
<feature type="transmembrane region" description="Helical" evidence="13">
    <location>
        <begin position="530"/>
        <end position="559"/>
    </location>
</feature>
<evidence type="ECO:0000256" key="2">
    <source>
        <dbReference type="ARBA" id="ARBA00022448"/>
    </source>
</evidence>
<evidence type="ECO:0000256" key="10">
    <source>
        <dbReference type="ARBA" id="ARBA00024202"/>
    </source>
</evidence>
<feature type="transmembrane region" description="Helical" evidence="13">
    <location>
        <begin position="173"/>
        <end position="192"/>
    </location>
</feature>
<feature type="transmembrane region" description="Helical" evidence="13">
    <location>
        <begin position="476"/>
        <end position="495"/>
    </location>
</feature>
<keyword evidence="6" id="KW-0571">Peptide transport</keyword>
<dbReference type="InterPro" id="IPR035906">
    <property type="entry name" value="MetI-like_sf"/>
</dbReference>
<evidence type="ECO:0000256" key="1">
    <source>
        <dbReference type="ARBA" id="ARBA00004429"/>
    </source>
</evidence>
<feature type="transmembrane region" description="Helical" evidence="13">
    <location>
        <begin position="274"/>
        <end position="300"/>
    </location>
</feature>
<dbReference type="PANTHER" id="PTHR43386:SF2">
    <property type="entry name" value="OLIGOPEPTIDE TRANSPORT SYSTEM PERMEASE PROTEIN OPPC"/>
    <property type="match status" value="1"/>
</dbReference>
<evidence type="ECO:0000313" key="15">
    <source>
        <dbReference type="EMBL" id="STM39336.1"/>
    </source>
</evidence>
<evidence type="ECO:0000256" key="8">
    <source>
        <dbReference type="ARBA" id="ARBA00022989"/>
    </source>
</evidence>
<name>A0A377DT76_ECOLX</name>
<dbReference type="GO" id="GO:0005886">
    <property type="term" value="C:plasma membrane"/>
    <property type="evidence" value="ECO:0007669"/>
    <property type="project" value="UniProtKB-SubCell"/>
</dbReference>
<evidence type="ECO:0000256" key="5">
    <source>
        <dbReference type="ARBA" id="ARBA00022692"/>
    </source>
</evidence>
<dbReference type="AlphaFoldDB" id="A0A377DT76"/>
<dbReference type="Gene3D" id="1.10.3720.10">
    <property type="entry name" value="MetI-like"/>
    <property type="match status" value="2"/>
</dbReference>
<keyword evidence="7" id="KW-0653">Protein transport</keyword>
<dbReference type="InterPro" id="IPR050366">
    <property type="entry name" value="BP-dependent_transpt_permease"/>
</dbReference>
<keyword evidence="5 13" id="KW-0812">Transmembrane</keyword>
<feature type="transmembrane region" description="Helical" evidence="13">
    <location>
        <begin position="352"/>
        <end position="376"/>
    </location>
</feature>
<sequence>MLKFILRRCLEAIPTLFILITISFFMMRLAPGSPFTGERTLPPEVMANIEAKYHLNDPIMTQYFSYLKQLAHGDFGPSFKYKDYSVNDLVASSFPVSAKLGAAAFFLAVILGVSAGVIAALKQNTKWDYTVMGLAMTGVVIPSFVVAPLLVMIFAIILHWLPGGGWNGGALKFMILPMVALSLAYIASIARITRGSMIEVLHSNFIRTARAKGLPMRRIILRHALKPALLPVLSYMGPAFVGIITGSMVIETIYGLPGIGQLFVNGALNRDYSLVLSLTILVGALTILFNAIVDVLYAVIDPENPLLILELAMMLSKKNSETLENFSEKLEVEGRSLWQDARRRFMHNRAAVASLIVLVLIALFVILAPMLSQFAYDDTDWAMMSSAPDMESGHYFGTDSSGRDLLVRVAIGGRISLMVGVAAALVAVVVGTLYGSLSGYLGGKVDSVMMRLLEILNSFPFMFFVILLVTFFGQNILLIFVAIGMVSWLDMARIVRGQTLSLKRKEFIEAAQVGGVSTSGIVIRHIVPNVLGVVVVYASLLVPSMILFESFLSFLGLGTQEPLSSWGALLSDGANSMEVSPWLLLFPAGFLVVTLFCFNFIGDGLRDALDPKDR</sequence>
<reference evidence="15 16" key="1">
    <citation type="submission" date="2018-06" db="EMBL/GenBank/DDBJ databases">
        <authorList>
            <consortium name="Pathogen Informatics"/>
            <person name="Doyle S."/>
        </authorList>
    </citation>
    <scope>NUCLEOTIDE SEQUENCE [LARGE SCALE GENOMIC DNA]</scope>
    <source>
        <strain evidence="15 16">NCTC8500</strain>
    </source>
</reference>
<evidence type="ECO:0000259" key="14">
    <source>
        <dbReference type="PROSITE" id="PS50928"/>
    </source>
</evidence>
<dbReference type="NCBIfam" id="NF007008">
    <property type="entry name" value="PRK09471.1"/>
    <property type="match status" value="1"/>
</dbReference>
<keyword evidence="4" id="KW-0997">Cell inner membrane</keyword>
<evidence type="ECO:0000256" key="7">
    <source>
        <dbReference type="ARBA" id="ARBA00022927"/>
    </source>
</evidence>
<evidence type="ECO:0000256" key="13">
    <source>
        <dbReference type="RuleBase" id="RU363032"/>
    </source>
</evidence>
<feature type="transmembrane region" description="Helical" evidence="13">
    <location>
        <begin position="452"/>
        <end position="470"/>
    </location>
</feature>
<keyword evidence="8 13" id="KW-1133">Transmembrane helix</keyword>
<evidence type="ECO:0000256" key="4">
    <source>
        <dbReference type="ARBA" id="ARBA00022519"/>
    </source>
</evidence>
<dbReference type="GO" id="GO:0055085">
    <property type="term" value="P:transmembrane transport"/>
    <property type="evidence" value="ECO:0007669"/>
    <property type="project" value="InterPro"/>
</dbReference>
<evidence type="ECO:0000256" key="11">
    <source>
        <dbReference type="ARBA" id="ARBA00072250"/>
    </source>
</evidence>
<accession>A0A377DT76</accession>
<dbReference type="PROSITE" id="PS50928">
    <property type="entry name" value="ABC_TM1"/>
    <property type="match status" value="2"/>
</dbReference>
<dbReference type="SUPFAM" id="SSF161098">
    <property type="entry name" value="MetI-like"/>
    <property type="match status" value="2"/>
</dbReference>
<feature type="transmembrane region" description="Helical" evidence="13">
    <location>
        <begin position="415"/>
        <end position="440"/>
    </location>
</feature>
<dbReference type="EMBL" id="UGFG01000001">
    <property type="protein sequence ID" value="STM39336.1"/>
    <property type="molecule type" value="Genomic_DNA"/>
</dbReference>
<gene>
    <name evidence="15" type="primary">oppC</name>
    <name evidence="15" type="ORF">NCTC8500_03142</name>
</gene>
<feature type="transmembrane region" description="Helical" evidence="13">
    <location>
        <begin position="228"/>
        <end position="254"/>
    </location>
</feature>
<feature type="transmembrane region" description="Helical" evidence="13">
    <location>
        <begin position="579"/>
        <end position="602"/>
    </location>
</feature>
<dbReference type="Pfam" id="PF12911">
    <property type="entry name" value="OppC_N"/>
    <property type="match status" value="1"/>
</dbReference>
<feature type="domain" description="ABC transmembrane type-1" evidence="14">
    <location>
        <begin position="94"/>
        <end position="293"/>
    </location>
</feature>
<feature type="transmembrane region" description="Helical" evidence="13">
    <location>
        <begin position="100"/>
        <end position="121"/>
    </location>
</feature>
<dbReference type="FunFam" id="1.10.3720.10:FF:000008">
    <property type="entry name" value="Oligopeptide ABC transporter permease OppC"/>
    <property type="match status" value="1"/>
</dbReference>
<keyword evidence="2 13" id="KW-0813">Transport</keyword>
<dbReference type="Proteomes" id="UP000254429">
    <property type="component" value="Unassembled WGS sequence"/>
</dbReference>
<dbReference type="Pfam" id="PF00528">
    <property type="entry name" value="BPD_transp_1"/>
    <property type="match status" value="2"/>
</dbReference>
<dbReference type="FunFam" id="1.10.3720.10:FF:000016">
    <property type="entry name" value="Oligopeptide transport system permease OppB"/>
    <property type="match status" value="1"/>
</dbReference>
<dbReference type="Pfam" id="PF19300">
    <property type="entry name" value="BPD_transp_1_N"/>
    <property type="match status" value="1"/>
</dbReference>
<comment type="subcellular location">
    <subcellularLocation>
        <location evidence="1">Cell inner membrane</location>
        <topology evidence="1">Multi-pass membrane protein</topology>
    </subcellularLocation>
    <subcellularLocation>
        <location evidence="13">Cell membrane</location>
        <topology evidence="13">Multi-pass membrane protein</topology>
    </subcellularLocation>
</comment>
<evidence type="ECO:0000256" key="12">
    <source>
        <dbReference type="ARBA" id="ARBA00072251"/>
    </source>
</evidence>
<dbReference type="InterPro" id="IPR045621">
    <property type="entry name" value="BPD_transp_1_N"/>
</dbReference>
<feature type="transmembrane region" description="Helical" evidence="13">
    <location>
        <begin position="12"/>
        <end position="30"/>
    </location>
</feature>